<name>A0A662DED1_UNCAE</name>
<feature type="domain" description="Alpha-galactosidase NEW3" evidence="1">
    <location>
        <begin position="291"/>
        <end position="338"/>
    </location>
</feature>
<feature type="non-terminal residue" evidence="2">
    <location>
        <position position="339"/>
    </location>
</feature>
<evidence type="ECO:0000259" key="1">
    <source>
        <dbReference type="Pfam" id="PF10633"/>
    </source>
</evidence>
<accession>A0A662DED1</accession>
<dbReference type="PANTHER" id="PTHR39198">
    <property type="entry name" value="HYPOTHETICAL MEMBRANE PROTEIN, CONSERVED"/>
    <property type="match status" value="1"/>
</dbReference>
<protein>
    <recommendedName>
        <fullName evidence="1">Alpha-galactosidase NEW3 domain-containing protein</fullName>
    </recommendedName>
</protein>
<proteinExistence type="predicted"/>
<dbReference type="AlphaFoldDB" id="A0A662DED1"/>
<sequence>MKSKKSLPILLVLAVLLISGFLFSNWQGAKAVQTERGFVLFFKYPSVTVARKEKIDLDFMVINTGKREEEVFLSIIPDKKAKDWNVGFETRWDKMQVHSVGLLTKEPDNSVTLRFYAIPPDNAKEGEYRFVVKGTSLDRKIQRSASLLIHLVQKGGVKEEVSKEIELTSDYPSMENPAGKDFKFAIKVKNNTDKPVVLDIGADFPYGWTAYCSPRWEEEKKISSIKVDGKQTENLLLTLTPPPTVSKGEYPIKFAVRSGEKVVTIDLKAIIIGTYKLKMRTETGRLNLDAIAGKKENINVYLWNEGSAPVEDVSFFSLDTPKGWKVSFEPEKVSSVSPY</sequence>
<dbReference type="EMBL" id="QMQB01000149">
    <property type="protein sequence ID" value="RLE12549.1"/>
    <property type="molecule type" value="Genomic_DNA"/>
</dbReference>
<dbReference type="Pfam" id="PF10633">
    <property type="entry name" value="NPCBM_assoc"/>
    <property type="match status" value="1"/>
</dbReference>
<evidence type="ECO:0000313" key="3">
    <source>
        <dbReference type="Proteomes" id="UP000267654"/>
    </source>
</evidence>
<dbReference type="InterPro" id="IPR018905">
    <property type="entry name" value="A-galactase_NEW3"/>
</dbReference>
<evidence type="ECO:0000313" key="2">
    <source>
        <dbReference type="EMBL" id="RLE12549.1"/>
    </source>
</evidence>
<reference evidence="2 3" key="1">
    <citation type="submission" date="2018-06" db="EMBL/GenBank/DDBJ databases">
        <title>Extensive metabolic versatility and redundancy in microbially diverse, dynamic hydrothermal sediments.</title>
        <authorList>
            <person name="Dombrowski N."/>
            <person name="Teske A."/>
            <person name="Baker B.J."/>
        </authorList>
    </citation>
    <scope>NUCLEOTIDE SEQUENCE [LARGE SCALE GENOMIC DNA]</scope>
    <source>
        <strain evidence="2">B19_G9</strain>
    </source>
</reference>
<comment type="caution">
    <text evidence="2">The sequence shown here is derived from an EMBL/GenBank/DDBJ whole genome shotgun (WGS) entry which is preliminary data.</text>
</comment>
<dbReference type="PANTHER" id="PTHR39198:SF1">
    <property type="entry name" value="ALPHA-GALACTOSIDASE NEW3 DOMAIN-CONTAINING PROTEIN"/>
    <property type="match status" value="1"/>
</dbReference>
<organism evidence="2 3">
    <name type="scientific">Aerophobetes bacterium</name>
    <dbReference type="NCBI Taxonomy" id="2030807"/>
    <lineage>
        <taxon>Bacteria</taxon>
        <taxon>Candidatus Aerophobota</taxon>
    </lineage>
</organism>
<gene>
    <name evidence="2" type="ORF">DRI96_04370</name>
</gene>
<dbReference type="Proteomes" id="UP000267654">
    <property type="component" value="Unassembled WGS sequence"/>
</dbReference>